<organism evidence="1 2">
    <name type="scientific">Enemella evansiae</name>
    <dbReference type="NCBI Taxonomy" id="2016499"/>
    <lineage>
        <taxon>Bacteria</taxon>
        <taxon>Bacillati</taxon>
        <taxon>Actinomycetota</taxon>
        <taxon>Actinomycetes</taxon>
        <taxon>Propionibacteriales</taxon>
        <taxon>Propionibacteriaceae</taxon>
        <taxon>Enemella</taxon>
    </lineage>
</organism>
<dbReference type="OrthoDB" id="4823208at2"/>
<dbReference type="RefSeq" id="WP_094405986.1">
    <property type="nucleotide sequence ID" value="NZ_NMVM01000007.1"/>
</dbReference>
<reference evidence="1 2" key="1">
    <citation type="submission" date="2017-07" db="EMBL/GenBank/DDBJ databases">
        <title>Draft whole genome sequences of clinical Proprionibacteriaceae strains.</title>
        <authorList>
            <person name="Bernier A.-M."/>
            <person name="Bernard K."/>
            <person name="Domingo M.-C."/>
        </authorList>
    </citation>
    <scope>NUCLEOTIDE SEQUENCE [LARGE SCALE GENOMIC DNA]</scope>
    <source>
        <strain evidence="1 2">NML 030167</strain>
    </source>
</reference>
<evidence type="ECO:0008006" key="3">
    <source>
        <dbReference type="Google" id="ProtNLM"/>
    </source>
</evidence>
<name>A0A255GBY8_9ACTN</name>
<keyword evidence="2" id="KW-1185">Reference proteome</keyword>
<gene>
    <name evidence="1" type="ORF">CGZ94_12660</name>
</gene>
<dbReference type="InterPro" id="IPR038765">
    <property type="entry name" value="Papain-like_cys_pep_sf"/>
</dbReference>
<protein>
    <recommendedName>
        <fullName evidence="3">Guanylate cyclase</fullName>
    </recommendedName>
</protein>
<evidence type="ECO:0000313" key="1">
    <source>
        <dbReference type="EMBL" id="OYO12982.1"/>
    </source>
</evidence>
<comment type="caution">
    <text evidence="1">The sequence shown here is derived from an EMBL/GenBank/DDBJ whole genome shotgun (WGS) entry which is preliminary data.</text>
</comment>
<evidence type="ECO:0000313" key="2">
    <source>
        <dbReference type="Proteomes" id="UP000215896"/>
    </source>
</evidence>
<dbReference type="SUPFAM" id="SSF54001">
    <property type="entry name" value="Cysteine proteinases"/>
    <property type="match status" value="1"/>
</dbReference>
<dbReference type="Gene3D" id="3.90.1720.10">
    <property type="entry name" value="endopeptidase domain like (from Nostoc punctiforme)"/>
    <property type="match status" value="1"/>
</dbReference>
<dbReference type="AlphaFoldDB" id="A0A255GBY8"/>
<accession>A0A255GBY8</accession>
<dbReference type="EMBL" id="NMVO01000014">
    <property type="protein sequence ID" value="OYO12982.1"/>
    <property type="molecule type" value="Genomic_DNA"/>
</dbReference>
<dbReference type="Proteomes" id="UP000215896">
    <property type="component" value="Unassembled WGS sequence"/>
</dbReference>
<proteinExistence type="predicted"/>
<sequence>MPLSLTEALEASRTGDLWIFRGTSRADRAIRAVTNAPVNHVGMAVVLEDLPPLMWHAELGRSLPDVWTGGHHPGVQLHDLGDAVHRWRDRYHQRAWLRQLSPEVGREAEDSLLRTIARLDGVSFPSTGRLAWRWLSGRFADWRLPGGGAPTPTAAFCAEVVAVTYQEMGILPTGRPSNWYDPGSFWSGDVLELNPGWRLGEEIAVD</sequence>